<sequence>MVIFNPGYEGITMQGWTEPSLALSDRLVGPQMPLEHKLICLQAAVSRVSDELILLGQVRKHSHLK</sequence>
<dbReference type="AlphaFoldDB" id="A0A4P6JKU2"/>
<dbReference type="Proteomes" id="UP000290365">
    <property type="component" value="Chromosome"/>
</dbReference>
<proteinExistence type="predicted"/>
<dbReference type="EMBL" id="CP035758">
    <property type="protein sequence ID" value="QBD75592.1"/>
    <property type="molecule type" value="Genomic_DNA"/>
</dbReference>
<protein>
    <submittedName>
        <fullName evidence="1">Uncharacterized protein</fullName>
    </submittedName>
</protein>
<keyword evidence="2" id="KW-1185">Reference proteome</keyword>
<organism evidence="1 2">
    <name type="scientific">Ktedonosporobacter rubrisoli</name>
    <dbReference type="NCBI Taxonomy" id="2509675"/>
    <lineage>
        <taxon>Bacteria</taxon>
        <taxon>Bacillati</taxon>
        <taxon>Chloroflexota</taxon>
        <taxon>Ktedonobacteria</taxon>
        <taxon>Ktedonobacterales</taxon>
        <taxon>Ktedonosporobacteraceae</taxon>
        <taxon>Ktedonosporobacter</taxon>
    </lineage>
</organism>
<evidence type="ECO:0000313" key="1">
    <source>
        <dbReference type="EMBL" id="QBD75592.1"/>
    </source>
</evidence>
<gene>
    <name evidence="1" type="ORF">EPA93_06070</name>
</gene>
<evidence type="ECO:0000313" key="2">
    <source>
        <dbReference type="Proteomes" id="UP000290365"/>
    </source>
</evidence>
<reference evidence="1 2" key="1">
    <citation type="submission" date="2019-01" db="EMBL/GenBank/DDBJ databases">
        <title>Ktedonosporobacter rubrisoli SCAWS-G2.</title>
        <authorList>
            <person name="Huang Y."/>
            <person name="Yan B."/>
        </authorList>
    </citation>
    <scope>NUCLEOTIDE SEQUENCE [LARGE SCALE GENOMIC DNA]</scope>
    <source>
        <strain evidence="1 2">SCAWS-G2</strain>
    </source>
</reference>
<name>A0A4P6JKU2_KTERU</name>
<dbReference type="KEGG" id="kbs:EPA93_06070"/>
<accession>A0A4P6JKU2</accession>